<gene>
    <name evidence="2" type="ORF">NVV43_28930</name>
</gene>
<evidence type="ECO:0008006" key="4">
    <source>
        <dbReference type="Google" id="ProtNLM"/>
    </source>
</evidence>
<evidence type="ECO:0000256" key="1">
    <source>
        <dbReference type="SAM" id="Phobius"/>
    </source>
</evidence>
<protein>
    <recommendedName>
        <fullName evidence="4">DedA family protein</fullName>
    </recommendedName>
</protein>
<comment type="caution">
    <text evidence="2">The sequence shown here is derived from an EMBL/GenBank/DDBJ whole genome shotgun (WGS) entry which is preliminary data.</text>
</comment>
<accession>A0AAW5N4A8</accession>
<proteinExistence type="predicted"/>
<feature type="transmembrane region" description="Helical" evidence="1">
    <location>
        <begin position="61"/>
        <end position="78"/>
    </location>
</feature>
<feature type="non-terminal residue" evidence="2">
    <location>
        <position position="81"/>
    </location>
</feature>
<keyword evidence="1" id="KW-1133">Transmembrane helix</keyword>
<keyword evidence="1" id="KW-0812">Transmembrane</keyword>
<feature type="non-terminal residue" evidence="2">
    <location>
        <position position="1"/>
    </location>
</feature>
<reference evidence="2" key="1">
    <citation type="submission" date="2022-07" db="EMBL/GenBank/DDBJ databases">
        <title>Diversity of ethanolamine utilization by human commensal Escherichia coli.</title>
        <authorList>
            <person name="Jubelin G."/>
        </authorList>
    </citation>
    <scope>NUCLEOTIDE SEQUENCE</scope>
    <source>
        <strain evidence="2">S1</strain>
    </source>
</reference>
<evidence type="ECO:0000313" key="3">
    <source>
        <dbReference type="Proteomes" id="UP001206878"/>
    </source>
</evidence>
<keyword evidence="1" id="KW-0472">Membrane</keyword>
<name>A0AAW5N4A8_9ESCH</name>
<organism evidence="2 3">
    <name type="scientific">Escherichia marmotae</name>
    <dbReference type="NCBI Taxonomy" id="1499973"/>
    <lineage>
        <taxon>Bacteria</taxon>
        <taxon>Pseudomonadati</taxon>
        <taxon>Pseudomonadota</taxon>
        <taxon>Gammaproteobacteria</taxon>
        <taxon>Enterobacterales</taxon>
        <taxon>Enterobacteriaceae</taxon>
        <taxon>Escherichia</taxon>
    </lineage>
</organism>
<dbReference type="Proteomes" id="UP001206878">
    <property type="component" value="Unassembled WGS sequence"/>
</dbReference>
<dbReference type="EMBL" id="JANPXH010001326">
    <property type="protein sequence ID" value="MCR6679478.1"/>
    <property type="molecule type" value="Genomic_DNA"/>
</dbReference>
<dbReference type="AlphaFoldDB" id="A0AAW5N4A8"/>
<evidence type="ECO:0000313" key="2">
    <source>
        <dbReference type="EMBL" id="MCR6679478.1"/>
    </source>
</evidence>
<sequence length="81" mass="8572">YIPIIAHIGATADSPALVVTLGALGSVLGESVAYVVGRAEQGLVSEHPLYKRLHRLAERKWLAGLVLFGLAVPLNPLFDVA</sequence>